<accession>A0A8K0RPS2</accession>
<protein>
    <submittedName>
        <fullName evidence="1">Uncharacterized protein</fullName>
    </submittedName>
</protein>
<gene>
    <name evidence="1" type="ORF">BKA59DRAFT_485010</name>
</gene>
<keyword evidence="2" id="KW-1185">Reference proteome</keyword>
<proteinExistence type="predicted"/>
<sequence>MAIFASSALRLLIGLTIALTFIAFFTPTDSVSAVAASFRMPVALRNLEVTIEQMEKDPVLLRTSVKNNNDVPVTILSYGSPLDALAIQLGTLYITPKDESAPLEILQIEASRLWPPADDALIEIAPGGTAFWESTLQEPVVPMDRVFKGATVQLKGTWSSVWTKEKKDIDYSSLEEGSRANETLTGPYRSNVLQIEVA</sequence>
<organism evidence="1 2">
    <name type="scientific">Fusarium tricinctum</name>
    <dbReference type="NCBI Taxonomy" id="61284"/>
    <lineage>
        <taxon>Eukaryota</taxon>
        <taxon>Fungi</taxon>
        <taxon>Dikarya</taxon>
        <taxon>Ascomycota</taxon>
        <taxon>Pezizomycotina</taxon>
        <taxon>Sordariomycetes</taxon>
        <taxon>Hypocreomycetidae</taxon>
        <taxon>Hypocreales</taxon>
        <taxon>Nectriaceae</taxon>
        <taxon>Fusarium</taxon>
        <taxon>Fusarium tricinctum species complex</taxon>
    </lineage>
</organism>
<reference evidence="1" key="1">
    <citation type="journal article" date="2021" name="Nat. Commun.">
        <title>Genetic determinants of endophytism in the Arabidopsis root mycobiome.</title>
        <authorList>
            <person name="Mesny F."/>
            <person name="Miyauchi S."/>
            <person name="Thiergart T."/>
            <person name="Pickel B."/>
            <person name="Atanasova L."/>
            <person name="Karlsson M."/>
            <person name="Huettel B."/>
            <person name="Barry K.W."/>
            <person name="Haridas S."/>
            <person name="Chen C."/>
            <person name="Bauer D."/>
            <person name="Andreopoulos W."/>
            <person name="Pangilinan J."/>
            <person name="LaButti K."/>
            <person name="Riley R."/>
            <person name="Lipzen A."/>
            <person name="Clum A."/>
            <person name="Drula E."/>
            <person name="Henrissat B."/>
            <person name="Kohler A."/>
            <person name="Grigoriev I.V."/>
            <person name="Martin F.M."/>
            <person name="Hacquard S."/>
        </authorList>
    </citation>
    <scope>NUCLEOTIDE SEQUENCE</scope>
    <source>
        <strain evidence="1">MPI-SDFR-AT-0068</strain>
    </source>
</reference>
<dbReference type="Proteomes" id="UP000813427">
    <property type="component" value="Unassembled WGS sequence"/>
</dbReference>
<evidence type="ECO:0000313" key="1">
    <source>
        <dbReference type="EMBL" id="KAH7235634.1"/>
    </source>
</evidence>
<dbReference type="OrthoDB" id="4664297at2759"/>
<dbReference type="EMBL" id="JAGPXF010000007">
    <property type="protein sequence ID" value="KAH7235634.1"/>
    <property type="molecule type" value="Genomic_DNA"/>
</dbReference>
<evidence type="ECO:0000313" key="2">
    <source>
        <dbReference type="Proteomes" id="UP000813427"/>
    </source>
</evidence>
<dbReference type="AlphaFoldDB" id="A0A8K0RPS2"/>
<name>A0A8K0RPS2_9HYPO</name>
<comment type="caution">
    <text evidence="1">The sequence shown here is derived from an EMBL/GenBank/DDBJ whole genome shotgun (WGS) entry which is preliminary data.</text>
</comment>
<dbReference type="Gene3D" id="2.60.40.2970">
    <property type="match status" value="1"/>
</dbReference>